<evidence type="ECO:0000256" key="3">
    <source>
        <dbReference type="ARBA" id="ARBA00022723"/>
    </source>
</evidence>
<dbReference type="GO" id="GO:0000995">
    <property type="term" value="F:RNA polymerase III general transcription initiation factor activity"/>
    <property type="evidence" value="ECO:0007669"/>
    <property type="project" value="TreeGrafter"/>
</dbReference>
<dbReference type="SUPFAM" id="SSF57783">
    <property type="entry name" value="Zinc beta-ribbon"/>
    <property type="match status" value="1"/>
</dbReference>
<dbReference type="PROSITE" id="PS00782">
    <property type="entry name" value="TFIIB"/>
    <property type="match status" value="2"/>
</dbReference>
<dbReference type="PRINTS" id="PR00685">
    <property type="entry name" value="TIFACTORIIB"/>
</dbReference>
<dbReference type="PANTHER" id="PTHR11618:SF4">
    <property type="entry name" value="TRANSCRIPTION FACTOR IIIB 90 KDA SUBUNIT"/>
    <property type="match status" value="1"/>
</dbReference>
<feature type="compositionally biased region" description="Basic and acidic residues" evidence="13">
    <location>
        <begin position="924"/>
        <end position="934"/>
    </location>
</feature>
<feature type="region of interest" description="Disordered" evidence="13">
    <location>
        <begin position="924"/>
        <end position="996"/>
    </location>
</feature>
<feature type="compositionally biased region" description="Polar residues" evidence="13">
    <location>
        <begin position="837"/>
        <end position="849"/>
    </location>
</feature>
<dbReference type="GO" id="GO:0001006">
    <property type="term" value="F:RNA polymerase III type 3 promoter sequence-specific DNA binding"/>
    <property type="evidence" value="ECO:0007669"/>
    <property type="project" value="TreeGrafter"/>
</dbReference>
<dbReference type="GO" id="GO:0005634">
    <property type="term" value="C:nucleus"/>
    <property type="evidence" value="ECO:0007669"/>
    <property type="project" value="UniProtKB-SubCell"/>
</dbReference>
<keyword evidence="9" id="KW-0804">Transcription</keyword>
<dbReference type="InterPro" id="IPR036915">
    <property type="entry name" value="Cyclin-like_sf"/>
</dbReference>
<accession>A0A095A2P7</accession>
<dbReference type="InterPro" id="IPR000812">
    <property type="entry name" value="TFIIB"/>
</dbReference>
<dbReference type="InterPro" id="IPR013763">
    <property type="entry name" value="Cyclin-like_dom"/>
</dbReference>
<feature type="compositionally biased region" description="Polar residues" evidence="13">
    <location>
        <begin position="695"/>
        <end position="709"/>
    </location>
</feature>
<comment type="similarity">
    <text evidence="2">Belongs to the TFIIB family.</text>
</comment>
<keyword evidence="4" id="KW-0677">Repeat</keyword>
<dbReference type="PROSITE" id="PS51134">
    <property type="entry name" value="ZF_TFIIB"/>
    <property type="match status" value="1"/>
</dbReference>
<evidence type="ECO:0000256" key="13">
    <source>
        <dbReference type="SAM" id="MobiDB-lite"/>
    </source>
</evidence>
<dbReference type="EMBL" id="KL251288">
    <property type="protein sequence ID" value="KGB39794.1"/>
    <property type="molecule type" value="Genomic_DNA"/>
</dbReference>
<dbReference type="Pfam" id="PF08271">
    <property type="entry name" value="Zn_Ribbon_TF"/>
    <property type="match status" value="1"/>
</dbReference>
<dbReference type="CDD" id="cd20554">
    <property type="entry name" value="CYCLIN_TFIIIB90_rpt2"/>
    <property type="match status" value="1"/>
</dbReference>
<dbReference type="SUPFAM" id="SSF47954">
    <property type="entry name" value="Cyclin-like"/>
    <property type="match status" value="2"/>
</dbReference>
<evidence type="ECO:0000256" key="11">
    <source>
        <dbReference type="ARBA" id="ARBA00031009"/>
    </source>
</evidence>
<dbReference type="PANTHER" id="PTHR11618">
    <property type="entry name" value="TRANSCRIPTION INITIATION FACTOR IIB-RELATED"/>
    <property type="match status" value="1"/>
</dbReference>
<feature type="compositionally biased region" description="Acidic residues" evidence="13">
    <location>
        <begin position="973"/>
        <end position="989"/>
    </location>
</feature>
<evidence type="ECO:0000256" key="4">
    <source>
        <dbReference type="ARBA" id="ARBA00022737"/>
    </source>
</evidence>
<evidence type="ECO:0000256" key="12">
    <source>
        <dbReference type="ARBA" id="ARBA00031706"/>
    </source>
</evidence>
<dbReference type="Gene3D" id="1.10.472.10">
    <property type="entry name" value="Cyclin-like"/>
    <property type="match status" value="2"/>
</dbReference>
<evidence type="ECO:0000256" key="9">
    <source>
        <dbReference type="ARBA" id="ARBA00023163"/>
    </source>
</evidence>
<dbReference type="InterPro" id="IPR013137">
    <property type="entry name" value="Znf_TFIIB"/>
</dbReference>
<feature type="region of interest" description="Disordered" evidence="13">
    <location>
        <begin position="812"/>
        <end position="856"/>
    </location>
</feature>
<keyword evidence="3" id="KW-0479">Metal-binding</keyword>
<proteinExistence type="inferred from homology"/>
<dbReference type="AlphaFoldDB" id="A0A095A2P7"/>
<dbReference type="Gene3D" id="1.20.5.650">
    <property type="entry name" value="Single helix bin"/>
    <property type="match status" value="1"/>
</dbReference>
<dbReference type="FunFam" id="1.10.472.10:FF:000002">
    <property type="entry name" value="Transcription factor IIIB 90 kDa subunit"/>
    <property type="match status" value="1"/>
</dbReference>
<dbReference type="InterPro" id="IPR011665">
    <property type="entry name" value="BRF1_TBP-bd_dom"/>
</dbReference>
<dbReference type="InterPro" id="IPR023486">
    <property type="entry name" value="TFIIB_CS"/>
</dbReference>
<evidence type="ECO:0000256" key="5">
    <source>
        <dbReference type="ARBA" id="ARBA00022771"/>
    </source>
</evidence>
<reference evidence="14" key="1">
    <citation type="journal article" date="2012" name="Nat. Genet.">
        <title>Whole-genome sequence of Schistosoma haematobium.</title>
        <authorList>
            <person name="Young N.D."/>
            <person name="Jex A.R."/>
            <person name="Li B."/>
            <person name="Liu S."/>
            <person name="Yang L."/>
            <person name="Xiong Z."/>
            <person name="Li Y."/>
            <person name="Cantacessi C."/>
            <person name="Hall R.S."/>
            <person name="Xu X."/>
            <person name="Chen F."/>
            <person name="Wu X."/>
            <person name="Zerlotini A."/>
            <person name="Oliveira G."/>
            <person name="Hofmann A."/>
            <person name="Zhang G."/>
            <person name="Fang X."/>
            <person name="Kang Y."/>
            <person name="Campbell B.E."/>
            <person name="Loukas A."/>
            <person name="Ranganathan S."/>
            <person name="Rollinson D."/>
            <person name="Rinaldi G."/>
            <person name="Brindley P.J."/>
            <person name="Yang H."/>
            <person name="Wang J."/>
            <person name="Wang J."/>
            <person name="Gasser R.B."/>
        </authorList>
    </citation>
    <scope>NUCLEOTIDE SEQUENCE [LARGE SCALE GENOMIC DNA]</scope>
</reference>
<dbReference type="STRING" id="6185.A0A095A2P7"/>
<dbReference type="GO" id="GO:0070897">
    <property type="term" value="P:transcription preinitiation complex assembly"/>
    <property type="evidence" value="ECO:0007669"/>
    <property type="project" value="InterPro"/>
</dbReference>
<dbReference type="GO" id="GO:0008270">
    <property type="term" value="F:zinc ion binding"/>
    <property type="evidence" value="ECO:0007669"/>
    <property type="project" value="UniProtKB-KW"/>
</dbReference>
<comment type="subcellular location">
    <subcellularLocation>
        <location evidence="1">Nucleus</location>
    </subcellularLocation>
</comment>
<keyword evidence="10" id="KW-0539">Nucleus</keyword>
<evidence type="ECO:0000313" key="14">
    <source>
        <dbReference type="EMBL" id="KGB39794.1"/>
    </source>
</evidence>
<evidence type="ECO:0000256" key="6">
    <source>
        <dbReference type="ARBA" id="ARBA00022833"/>
    </source>
</evidence>
<dbReference type="SMART" id="SM00385">
    <property type="entry name" value="CYCLIN"/>
    <property type="match status" value="2"/>
</dbReference>
<dbReference type="GO" id="GO:0017025">
    <property type="term" value="F:TBP-class protein binding"/>
    <property type="evidence" value="ECO:0007669"/>
    <property type="project" value="InterPro"/>
</dbReference>
<organism evidence="14">
    <name type="scientific">Schistosoma haematobium</name>
    <name type="common">Blood fluke</name>
    <dbReference type="NCBI Taxonomy" id="6185"/>
    <lineage>
        <taxon>Eukaryota</taxon>
        <taxon>Metazoa</taxon>
        <taxon>Spiralia</taxon>
        <taxon>Lophotrochozoa</taxon>
        <taxon>Platyhelminthes</taxon>
        <taxon>Trematoda</taxon>
        <taxon>Digenea</taxon>
        <taxon>Strigeidida</taxon>
        <taxon>Schistosomatoidea</taxon>
        <taxon>Schistosomatidae</taxon>
        <taxon>Schistosoma</taxon>
    </lineage>
</organism>
<dbReference type="InterPro" id="IPR013150">
    <property type="entry name" value="TFIIB_cyclin"/>
</dbReference>
<sequence length="1022" mass="114299">MINCHQQPVQRWMSDDIWEESAVKGFQFDLEEADNTSSSLSLNSTIILCLAYSHILGDSIGETFCDESITIDFNNQFCTICHNLIGNEIYYEKDATFCSEACWLKAITIALDDFVVGGMSTWPLSTFVSQSSKSVILNLTTSTFDGNLIIKISDEQFRWLLIEPLVQSRNWDDLEFIMLKKKSLSRHMEVTIPTDRLILHLNSLGVPNNIIESYLKYLSDDEFIQIVIRLNMVDEAVKTAVTFSVDDRAYSSNSATTMKCKNCGCSNLEEDRARADLICSDCGMVMGENVIASEVEFVETGTGQCAAVGRFVSDETRRRIDTICGQLRLGNDTAVSAFRYYQSALFRGLTRGRSAFTVAAGCIYLAARQLRVNLMLLDLSDAVGVNVYVLGRVYADLKKRLNLAIPEMDPCIYIDRFASQLEFGDKVSAVATTAMRLLQRMKKDWIATGRRPSGLAAAALLVAARIHEFNRTEEDVARIARISQSTARKRLEEFGRTPSSALSIEAFFSVDYTEEQDPPAFVASMKQEDEKIKSMSEGTMARITMEISELERRIDSELQKLAGKYTARTISSQLSKIDVGCSKGVHHLLAETDSLKTFELLNDLQKLPNNSVDCGNTVTTSTTTTTTTTPITVDNVLNQSKTGQVRGILRDVLDGLIEPELLDSCVEDLHILTQHSGTKMCQLLAEAEEHRNLASVSSEQKQIIQNADSKPSDIEETSITETKSKDTTGLKLPVFISSATITTKKENKVFSLISSCCCVFLVEDDDTLYTEDIDDEELDREYLLQPREIMLKAAIWFKANAEHLELSRKRKLAKLQKQQQEQHEDTKGGSKKRKTINRNNYASTKTNRNAFPRTEDAKPISRKINYEALEAVVGLSTTCPSVDLVNNSCKTVSATDVDIVTEPRPGPLLASTLCDNDNSKDLFKSPKHIRDNSKHKSLASSTNLKTLSNVNDNDKSAVKAQDLDANNNKLEVEEMNDNEAEEEEDEQNIDENNMYNSYLPNYSHGIDDEDDDIEWSTGAELW</sequence>
<evidence type="ECO:0000256" key="1">
    <source>
        <dbReference type="ARBA" id="ARBA00004123"/>
    </source>
</evidence>
<protein>
    <recommendedName>
        <fullName evidence="11">B-related factor 1</fullName>
    </recommendedName>
    <alternativeName>
        <fullName evidence="12">General transcription factor TFIIB</fullName>
    </alternativeName>
</protein>
<keyword evidence="8" id="KW-0010">Activator</keyword>
<keyword evidence="7" id="KW-0805">Transcription regulation</keyword>
<gene>
    <name evidence="14" type="ORF">MS3_08245</name>
</gene>
<evidence type="ECO:0000256" key="2">
    <source>
        <dbReference type="ARBA" id="ARBA00010857"/>
    </source>
</evidence>
<evidence type="ECO:0000256" key="8">
    <source>
        <dbReference type="ARBA" id="ARBA00023159"/>
    </source>
</evidence>
<name>A0A095A2P7_SCHHA</name>
<evidence type="ECO:0000256" key="10">
    <source>
        <dbReference type="ARBA" id="ARBA00023242"/>
    </source>
</evidence>
<dbReference type="Pfam" id="PF00382">
    <property type="entry name" value="TFIIB"/>
    <property type="match status" value="2"/>
</dbReference>
<evidence type="ECO:0000256" key="7">
    <source>
        <dbReference type="ARBA" id="ARBA00023015"/>
    </source>
</evidence>
<keyword evidence="6" id="KW-0862">Zinc</keyword>
<dbReference type="Gene3D" id="2.20.25.10">
    <property type="match status" value="1"/>
</dbReference>
<keyword evidence="5" id="KW-0863">Zinc-finger</keyword>
<dbReference type="Pfam" id="PF07741">
    <property type="entry name" value="BRF1"/>
    <property type="match status" value="1"/>
</dbReference>
<feature type="region of interest" description="Disordered" evidence="13">
    <location>
        <begin position="695"/>
        <end position="721"/>
    </location>
</feature>
<dbReference type="GO" id="GO:0097550">
    <property type="term" value="C:transcription preinitiation complex"/>
    <property type="evidence" value="ECO:0007669"/>
    <property type="project" value="TreeGrafter"/>
</dbReference>
<dbReference type="GO" id="GO:0000126">
    <property type="term" value="C:transcription factor TFIIIB complex"/>
    <property type="evidence" value="ECO:0007669"/>
    <property type="project" value="TreeGrafter"/>
</dbReference>
<feature type="compositionally biased region" description="Polar residues" evidence="13">
    <location>
        <begin position="938"/>
        <end position="951"/>
    </location>
</feature>